<feature type="transmembrane region" description="Helical" evidence="12">
    <location>
        <begin position="370"/>
        <end position="388"/>
    </location>
</feature>
<evidence type="ECO:0000256" key="10">
    <source>
        <dbReference type="ARBA" id="ARBA00023214"/>
    </source>
</evidence>
<dbReference type="SMART" id="SM00116">
    <property type="entry name" value="CBS"/>
    <property type="match status" value="2"/>
</dbReference>
<dbReference type="AlphaFoldDB" id="A0AAD9MM12"/>
<evidence type="ECO:0000313" key="15">
    <source>
        <dbReference type="EMBL" id="KAK2078993.1"/>
    </source>
</evidence>
<feature type="region of interest" description="Disordered" evidence="13">
    <location>
        <begin position="1"/>
        <end position="92"/>
    </location>
</feature>
<dbReference type="Pfam" id="PF00571">
    <property type="entry name" value="CBS"/>
    <property type="match status" value="1"/>
</dbReference>
<evidence type="ECO:0000256" key="3">
    <source>
        <dbReference type="ARBA" id="ARBA00022448"/>
    </source>
</evidence>
<gene>
    <name evidence="15" type="ORF">QBZ16_002683</name>
</gene>
<organism evidence="15 16">
    <name type="scientific">Prototheca wickerhamii</name>
    <dbReference type="NCBI Taxonomy" id="3111"/>
    <lineage>
        <taxon>Eukaryota</taxon>
        <taxon>Viridiplantae</taxon>
        <taxon>Chlorophyta</taxon>
        <taxon>core chlorophytes</taxon>
        <taxon>Trebouxiophyceae</taxon>
        <taxon>Chlorellales</taxon>
        <taxon>Chlorellaceae</taxon>
        <taxon>Prototheca</taxon>
    </lineage>
</organism>
<evidence type="ECO:0000259" key="14">
    <source>
        <dbReference type="PROSITE" id="PS51371"/>
    </source>
</evidence>
<dbReference type="InterPro" id="IPR051280">
    <property type="entry name" value="Cl-channel/antiporter"/>
</dbReference>
<evidence type="ECO:0000256" key="8">
    <source>
        <dbReference type="ARBA" id="ARBA00023122"/>
    </source>
</evidence>
<comment type="similarity">
    <text evidence="2 12">Belongs to the chloride channel (TC 2.A.49) family.</text>
</comment>
<dbReference type="GO" id="GO:0016020">
    <property type="term" value="C:membrane"/>
    <property type="evidence" value="ECO:0007669"/>
    <property type="project" value="UniProtKB-SubCell"/>
</dbReference>
<keyword evidence="4 12" id="KW-0812">Transmembrane</keyword>
<feature type="compositionally biased region" description="Polar residues" evidence="13">
    <location>
        <begin position="641"/>
        <end position="658"/>
    </location>
</feature>
<evidence type="ECO:0000256" key="12">
    <source>
        <dbReference type="RuleBase" id="RU361221"/>
    </source>
</evidence>
<evidence type="ECO:0000256" key="9">
    <source>
        <dbReference type="ARBA" id="ARBA00023136"/>
    </source>
</evidence>
<feature type="transmembrane region" description="Helical" evidence="12">
    <location>
        <begin position="183"/>
        <end position="206"/>
    </location>
</feature>
<feature type="transmembrane region" description="Helical" evidence="12">
    <location>
        <begin position="395"/>
        <end position="417"/>
    </location>
</feature>
<feature type="transmembrane region" description="Helical" evidence="12">
    <location>
        <begin position="341"/>
        <end position="364"/>
    </location>
</feature>
<feature type="domain" description="CBS" evidence="14">
    <location>
        <begin position="461"/>
        <end position="526"/>
    </location>
</feature>
<dbReference type="PROSITE" id="PS51371">
    <property type="entry name" value="CBS"/>
    <property type="match status" value="2"/>
</dbReference>
<comment type="subcellular location">
    <subcellularLocation>
        <location evidence="1 12">Membrane</location>
        <topology evidence="1 12">Multi-pass membrane protein</topology>
    </subcellularLocation>
</comment>
<keyword evidence="6 12" id="KW-1133">Transmembrane helix</keyword>
<feature type="compositionally biased region" description="Pro residues" evidence="13">
    <location>
        <begin position="77"/>
        <end position="86"/>
    </location>
</feature>
<dbReference type="PANTHER" id="PTHR11689:SF161">
    <property type="entry name" value="CHLORIDE CHANNEL PROTEIN"/>
    <property type="match status" value="1"/>
</dbReference>
<feature type="transmembrane region" description="Helical" evidence="12">
    <location>
        <begin position="143"/>
        <end position="163"/>
    </location>
</feature>
<feature type="transmembrane region" description="Helical" evidence="12">
    <location>
        <begin position="108"/>
        <end position="131"/>
    </location>
</feature>
<dbReference type="Proteomes" id="UP001255856">
    <property type="component" value="Unassembled WGS sequence"/>
</dbReference>
<keyword evidence="5" id="KW-0677">Repeat</keyword>
<dbReference type="Pfam" id="PF00654">
    <property type="entry name" value="Voltage_CLC"/>
    <property type="match status" value="1"/>
</dbReference>
<protein>
    <recommendedName>
        <fullName evidence="12">Chloride channel protein</fullName>
    </recommendedName>
</protein>
<dbReference type="InterPro" id="IPR000644">
    <property type="entry name" value="CBS_dom"/>
</dbReference>
<dbReference type="InterPro" id="IPR001807">
    <property type="entry name" value="ClC"/>
</dbReference>
<accession>A0AAD9MM12</accession>
<feature type="transmembrane region" description="Helical" evidence="12">
    <location>
        <begin position="313"/>
        <end position="334"/>
    </location>
</feature>
<dbReference type="SUPFAM" id="SSF54631">
    <property type="entry name" value="CBS-domain pair"/>
    <property type="match status" value="2"/>
</dbReference>
<feature type="compositionally biased region" description="Polar residues" evidence="13">
    <location>
        <begin position="9"/>
        <end position="33"/>
    </location>
</feature>
<sequence>MRSLWNGGASRTVNPEATPSPQRAQLQHVTSVDAQAAAGQTEGGSPTLEAAHRIVPGQLIPPEGVDASAPSARDDSPPAPGRPRPPALAHRPHKLGVPFFSNADHREIVSAGAAAGLAAAFGAPIGGVLFSLEEACSHWSRNIGWRCFLAATAASFTLSQLHPRGRSGILGFGDISAPDNRQWLLQLPFIVAVSVLGGLLGAAFNAARGALASSRLRARRDNTPARLLESAAVACVTTLAMFGASLRFGACLPVPEVWDAELVIQFNCPAGQYNDMATLLLGTSVSVIRHLLGLGSEAQPVAPACGLLRPCYFSLRTLGVGTGLYLLLMVLAASTASPGGLFMPSIMVGAQFGALAGLALHALLPPSFGIKPGIFAIVCATATLAGVFRSSISLVVIVVEGTHGIDFMFGIIVAVVASNAINQLLHRDGVYEGDLERDGTVFYLRQEPPHALRYKTAADVMASPPVGLNAVASVPRVLELLRRTTHSAFVVYDDSSGRDPALGRGRLAGLVLRSQLMVLLRYGVFSDARGRYLDPPQDAAALERWLVAEMAARQVPHRSSNKLVQAGRADAAHVVPRLVLREMRDHPLVRAAAENEPVTSQDSSVRLALGADAKRRLGSVLARLPSYKRLVVPESSPEAVPTQSSSQQSEHLAGSSASPARDSRPLTGLTPLPSMIMEEADARALLDAYAALQAQGAEGVTPKAEHARAATTSAEIAHATPTADHAHATPPRPSSLASPALERVVFQHHTAPDPPPSAFANGHAEAEALPRTPEPGELSRWLEPGSSGEARLGRLASEPGEGPAGGSPRRGIAPSTAFINLEPFMACAPLTVRTATPAAEVHRLFLALSLRHLPVVDRFGIVWGMITRKDLDRAAGRGWWRVADAPPTPELGSPLRSAVPGHETRVEGGHPPSWAPAWLRQPRWLVAASRDGLFASRRSGESFNEPLLDPENPRP</sequence>
<dbReference type="Gene3D" id="1.10.3080.10">
    <property type="entry name" value="Clc chloride channel"/>
    <property type="match status" value="1"/>
</dbReference>
<evidence type="ECO:0000256" key="4">
    <source>
        <dbReference type="ARBA" id="ARBA00022692"/>
    </source>
</evidence>
<evidence type="ECO:0000256" key="6">
    <source>
        <dbReference type="ARBA" id="ARBA00022989"/>
    </source>
</evidence>
<dbReference type="InterPro" id="IPR046342">
    <property type="entry name" value="CBS_dom_sf"/>
</dbReference>
<keyword evidence="16" id="KW-1185">Reference proteome</keyword>
<keyword evidence="7 12" id="KW-0406">Ion transport</keyword>
<comment type="caution">
    <text evidence="12">Lacks conserved residue(s) required for the propagation of feature annotation.</text>
</comment>
<dbReference type="PANTHER" id="PTHR11689">
    <property type="entry name" value="CHLORIDE CHANNEL PROTEIN CLC FAMILY MEMBER"/>
    <property type="match status" value="1"/>
</dbReference>
<evidence type="ECO:0000256" key="1">
    <source>
        <dbReference type="ARBA" id="ARBA00004141"/>
    </source>
</evidence>
<evidence type="ECO:0000256" key="7">
    <source>
        <dbReference type="ARBA" id="ARBA00023065"/>
    </source>
</evidence>
<keyword evidence="10 12" id="KW-0868">Chloride</keyword>
<keyword evidence="9 12" id="KW-0472">Membrane</keyword>
<evidence type="ECO:0000256" key="2">
    <source>
        <dbReference type="ARBA" id="ARBA00009476"/>
    </source>
</evidence>
<dbReference type="InterPro" id="IPR014743">
    <property type="entry name" value="Cl-channel_core"/>
</dbReference>
<feature type="domain" description="CBS" evidence="14">
    <location>
        <begin position="825"/>
        <end position="882"/>
    </location>
</feature>
<evidence type="ECO:0000313" key="16">
    <source>
        <dbReference type="Proteomes" id="UP001255856"/>
    </source>
</evidence>
<dbReference type="GO" id="GO:0005254">
    <property type="term" value="F:chloride channel activity"/>
    <property type="evidence" value="ECO:0007669"/>
    <property type="project" value="UniProtKB-UniRule"/>
</dbReference>
<evidence type="ECO:0000256" key="13">
    <source>
        <dbReference type="SAM" id="MobiDB-lite"/>
    </source>
</evidence>
<evidence type="ECO:0000256" key="11">
    <source>
        <dbReference type="PROSITE-ProRule" id="PRU00703"/>
    </source>
</evidence>
<keyword evidence="3 12" id="KW-0813">Transport</keyword>
<dbReference type="EMBL" id="JASFZW010000003">
    <property type="protein sequence ID" value="KAK2078993.1"/>
    <property type="molecule type" value="Genomic_DNA"/>
</dbReference>
<feature type="region of interest" description="Disordered" evidence="13">
    <location>
        <begin position="769"/>
        <end position="813"/>
    </location>
</feature>
<keyword evidence="8 11" id="KW-0129">CBS domain</keyword>
<name>A0AAD9MM12_PROWI</name>
<comment type="caution">
    <text evidence="15">The sequence shown here is derived from an EMBL/GenBank/DDBJ whole genome shotgun (WGS) entry which is preliminary data.</text>
</comment>
<proteinExistence type="inferred from homology"/>
<evidence type="ECO:0000256" key="5">
    <source>
        <dbReference type="ARBA" id="ARBA00022737"/>
    </source>
</evidence>
<dbReference type="PRINTS" id="PR00762">
    <property type="entry name" value="CLCHANNEL"/>
</dbReference>
<reference evidence="15" key="1">
    <citation type="submission" date="2021-01" db="EMBL/GenBank/DDBJ databases">
        <authorList>
            <person name="Eckstrom K.M.E."/>
        </authorList>
    </citation>
    <scope>NUCLEOTIDE SEQUENCE</scope>
    <source>
        <strain evidence="15">UVCC 0001</strain>
    </source>
</reference>
<feature type="transmembrane region" description="Helical" evidence="12">
    <location>
        <begin position="227"/>
        <end position="248"/>
    </location>
</feature>
<dbReference type="SUPFAM" id="SSF81340">
    <property type="entry name" value="Clc chloride channel"/>
    <property type="match status" value="1"/>
</dbReference>
<dbReference type="Gene3D" id="3.10.580.10">
    <property type="entry name" value="CBS-domain"/>
    <property type="match status" value="1"/>
</dbReference>
<feature type="region of interest" description="Disordered" evidence="13">
    <location>
        <begin position="633"/>
        <end position="671"/>
    </location>
</feature>
<feature type="compositionally biased region" description="Low complexity" evidence="13">
    <location>
        <begin position="796"/>
        <end position="811"/>
    </location>
</feature>